<evidence type="ECO:0000313" key="3">
    <source>
        <dbReference type="Proteomes" id="UP001500889"/>
    </source>
</evidence>
<dbReference type="EMBL" id="AP029267">
    <property type="protein sequence ID" value="BFG05296.1"/>
    <property type="molecule type" value="Genomic_DNA"/>
</dbReference>
<name>A0AAU9GCB8_DROMD</name>
<gene>
    <name evidence="2" type="ORF">DMAD_04056</name>
</gene>
<evidence type="ECO:0000256" key="1">
    <source>
        <dbReference type="SAM" id="MobiDB-lite"/>
    </source>
</evidence>
<feature type="region of interest" description="Disordered" evidence="1">
    <location>
        <begin position="148"/>
        <end position="212"/>
    </location>
</feature>
<evidence type="ECO:0000313" key="2">
    <source>
        <dbReference type="EMBL" id="BFG05296.1"/>
    </source>
</evidence>
<feature type="compositionally biased region" description="Polar residues" evidence="1">
    <location>
        <begin position="157"/>
        <end position="170"/>
    </location>
</feature>
<dbReference type="AlphaFoldDB" id="A0AAU9GCB8"/>
<protein>
    <submittedName>
        <fullName evidence="2">Uncharacterized protein</fullName>
    </submittedName>
</protein>
<sequence>MAELEKLQSGDPCRECRAQGLEHKLRYFYISLEEQLLKCESRSCLWPHNDEVSSSDEEFDFGEAIPMQASPNEISAAPDEGDEFILQLLEELGAGEKPATQPESDLNLISMSDLLSGPLTEPEACTELDLSWLEPKIPDKTAKVEIPQLPEPVLSPKTENFDTLPSQSPRASPRSDPFATPPRKASTLPRKEPKVCPVPLKASTTKAPEKNEIATKENPFLDAIKRLNAAPVRNSKTTRRRPVVRTGAGTTLRTQTVMQLLKQRQEQP</sequence>
<keyword evidence="3" id="KW-1185">Reference proteome</keyword>
<proteinExistence type="predicted"/>
<reference evidence="2 3" key="1">
    <citation type="submission" date="2024-02" db="EMBL/GenBank/DDBJ databases">
        <title>A chromosome-level genome assembly of Drosophila madeirensis, a fruit fly species endemic to Madeira island.</title>
        <authorList>
            <person name="Tomihara K."/>
            <person name="Llopart A."/>
            <person name="Yamamoto D."/>
        </authorList>
    </citation>
    <scope>NUCLEOTIDE SEQUENCE [LARGE SCALE GENOMIC DNA]</scope>
    <source>
        <strain evidence="2 3">RF1</strain>
    </source>
</reference>
<dbReference type="Proteomes" id="UP001500889">
    <property type="component" value="Chromosome E"/>
</dbReference>
<accession>A0AAU9GCB8</accession>
<organism evidence="2 3">
    <name type="scientific">Drosophila madeirensis</name>
    <name type="common">Fruit fly</name>
    <dbReference type="NCBI Taxonomy" id="30013"/>
    <lineage>
        <taxon>Eukaryota</taxon>
        <taxon>Metazoa</taxon>
        <taxon>Ecdysozoa</taxon>
        <taxon>Arthropoda</taxon>
        <taxon>Hexapoda</taxon>
        <taxon>Insecta</taxon>
        <taxon>Pterygota</taxon>
        <taxon>Neoptera</taxon>
        <taxon>Endopterygota</taxon>
        <taxon>Diptera</taxon>
        <taxon>Brachycera</taxon>
        <taxon>Muscomorpha</taxon>
        <taxon>Ephydroidea</taxon>
        <taxon>Drosophilidae</taxon>
        <taxon>Drosophila</taxon>
        <taxon>Sophophora</taxon>
    </lineage>
</organism>